<dbReference type="GO" id="GO:0006281">
    <property type="term" value="P:DNA repair"/>
    <property type="evidence" value="ECO:0007669"/>
    <property type="project" value="UniProtKB-KW"/>
</dbReference>
<keyword evidence="4" id="KW-0540">Nuclease</keyword>
<keyword evidence="9" id="KW-0460">Magnesium</keyword>
<keyword evidence="5" id="KW-0479">Metal-binding</keyword>
<dbReference type="GO" id="GO:0035312">
    <property type="term" value="F:5'-3' DNA exonuclease activity"/>
    <property type="evidence" value="ECO:0007669"/>
    <property type="project" value="InterPro"/>
</dbReference>
<feature type="domain" description="XPG N-terminal" evidence="15">
    <location>
        <begin position="1"/>
        <end position="99"/>
    </location>
</feature>
<dbReference type="InterPro" id="IPR029060">
    <property type="entry name" value="PIN-like_dom_sf"/>
</dbReference>
<dbReference type="InterPro" id="IPR036279">
    <property type="entry name" value="5-3_exonuclease_C_sf"/>
</dbReference>
<keyword evidence="6" id="KW-0227">DNA damage</keyword>
<evidence type="ECO:0000256" key="10">
    <source>
        <dbReference type="ARBA" id="ARBA00022881"/>
    </source>
</evidence>
<dbReference type="InterPro" id="IPR037315">
    <property type="entry name" value="EXO1_H3TH"/>
</dbReference>
<dbReference type="FunFam" id="1.10.150.20:FF:000011">
    <property type="entry name" value="exonuclease 1"/>
    <property type="match status" value="1"/>
</dbReference>
<evidence type="ECO:0000256" key="1">
    <source>
        <dbReference type="ARBA" id="ARBA00001946"/>
    </source>
</evidence>
<sequence length="341" mass="38693">MGISGLLPLLKSVQRSVHVSSLAGQYVAVDAYVWLHRGAYGCAAELGLSKPTRKYINYCMHHVGMLRHYGVIPVLVFDGAPLPAKAVTDEGRAERRKEGRKRALELHHAGQKKLAHEHFRRSTNVTPQMAHELIKALRKENVQYVVAPYEADAQLAYLSQKGLVSAVITEDSDALVFGCSRQVIFKMDQWGNGMEIRREELTATREIKLAGWSDVDFRRWCILSGCDYVKSLPGMGLRRAHKHVAQQKTLQGVLNSVQKDGFLVTEEYRQRFREAELTFMHQRVYDPETKRLVHLKALPEELLDVDMPYLGAYPFQPCRLADTALIAPYRFDSCAHANHRV</sequence>
<dbReference type="InterPro" id="IPR006086">
    <property type="entry name" value="XPG-I_dom"/>
</dbReference>
<reference evidence="17" key="1">
    <citation type="journal article" date="2018" name="Nat. Microbiol.">
        <title>Leveraging single-cell genomics to expand the fungal tree of life.</title>
        <authorList>
            <person name="Ahrendt S.R."/>
            <person name="Quandt C.A."/>
            <person name="Ciobanu D."/>
            <person name="Clum A."/>
            <person name="Salamov A."/>
            <person name="Andreopoulos B."/>
            <person name="Cheng J.F."/>
            <person name="Woyke T."/>
            <person name="Pelin A."/>
            <person name="Henrissat B."/>
            <person name="Reynolds N.K."/>
            <person name="Benny G.L."/>
            <person name="Smith M.E."/>
            <person name="James T.Y."/>
            <person name="Grigoriev I.V."/>
        </authorList>
    </citation>
    <scope>NUCLEOTIDE SEQUENCE [LARGE SCALE GENOMIC DNA]</scope>
    <source>
        <strain evidence="17">RSA 1356</strain>
    </source>
</reference>
<protein>
    <submittedName>
        <fullName evidence="16">PIN domain-like protein</fullName>
    </submittedName>
</protein>
<dbReference type="FunFam" id="3.40.50.1010:FF:000002">
    <property type="entry name" value="Exonuclease 1, putative"/>
    <property type="match status" value="1"/>
</dbReference>
<dbReference type="SUPFAM" id="SSF88723">
    <property type="entry name" value="PIN domain-like"/>
    <property type="match status" value="1"/>
</dbReference>
<evidence type="ECO:0000259" key="14">
    <source>
        <dbReference type="SMART" id="SM00484"/>
    </source>
</evidence>
<dbReference type="SMART" id="SM00484">
    <property type="entry name" value="XPGI"/>
    <property type="match status" value="1"/>
</dbReference>
<evidence type="ECO:0000256" key="4">
    <source>
        <dbReference type="ARBA" id="ARBA00022722"/>
    </source>
</evidence>
<keyword evidence="17" id="KW-1185">Reference proteome</keyword>
<proteinExistence type="inferred from homology"/>
<dbReference type="SUPFAM" id="SSF47807">
    <property type="entry name" value="5' to 3' exonuclease, C-terminal subdomain"/>
    <property type="match status" value="1"/>
</dbReference>
<keyword evidence="11" id="KW-0238">DNA-binding</keyword>
<keyword evidence="10" id="KW-0267">Excision nuclease</keyword>
<dbReference type="GO" id="GO:0005634">
    <property type="term" value="C:nucleus"/>
    <property type="evidence" value="ECO:0007669"/>
    <property type="project" value="UniProtKB-SubCell"/>
</dbReference>
<evidence type="ECO:0000256" key="11">
    <source>
        <dbReference type="ARBA" id="ARBA00023125"/>
    </source>
</evidence>
<dbReference type="PANTHER" id="PTHR11081">
    <property type="entry name" value="FLAP ENDONUCLEASE FAMILY MEMBER"/>
    <property type="match status" value="1"/>
</dbReference>
<keyword evidence="7" id="KW-0378">Hydrolase</keyword>
<comment type="cofactor">
    <cofactor evidence="1">
        <name>Mg(2+)</name>
        <dbReference type="ChEBI" id="CHEBI:18420"/>
    </cofactor>
</comment>
<dbReference type="STRING" id="78915.A0A4P9XQU6"/>
<keyword evidence="12" id="KW-0234">DNA repair</keyword>
<dbReference type="CDD" id="cd09908">
    <property type="entry name" value="H3TH_EXO1"/>
    <property type="match status" value="1"/>
</dbReference>
<evidence type="ECO:0000256" key="2">
    <source>
        <dbReference type="ARBA" id="ARBA00004123"/>
    </source>
</evidence>
<evidence type="ECO:0000256" key="3">
    <source>
        <dbReference type="ARBA" id="ARBA00010563"/>
    </source>
</evidence>
<dbReference type="Proteomes" id="UP000271241">
    <property type="component" value="Unassembled WGS sequence"/>
</dbReference>
<evidence type="ECO:0000256" key="13">
    <source>
        <dbReference type="ARBA" id="ARBA00023242"/>
    </source>
</evidence>
<dbReference type="PROSITE" id="PS00841">
    <property type="entry name" value="XPG_1"/>
    <property type="match status" value="1"/>
</dbReference>
<dbReference type="GO" id="GO:0046872">
    <property type="term" value="F:metal ion binding"/>
    <property type="evidence" value="ECO:0007669"/>
    <property type="project" value="UniProtKB-KW"/>
</dbReference>
<dbReference type="AlphaFoldDB" id="A0A4P9XQU6"/>
<accession>A0A4P9XQU6</accession>
<dbReference type="Pfam" id="PF00752">
    <property type="entry name" value="XPG_N"/>
    <property type="match status" value="1"/>
</dbReference>
<dbReference type="PRINTS" id="PR00853">
    <property type="entry name" value="XPGRADSUPER"/>
</dbReference>
<dbReference type="CDD" id="cd09857">
    <property type="entry name" value="PIN_EXO1"/>
    <property type="match status" value="1"/>
</dbReference>
<dbReference type="GO" id="GO:0017108">
    <property type="term" value="F:5'-flap endonuclease activity"/>
    <property type="evidence" value="ECO:0007669"/>
    <property type="project" value="TreeGrafter"/>
</dbReference>
<evidence type="ECO:0000256" key="12">
    <source>
        <dbReference type="ARBA" id="ARBA00023204"/>
    </source>
</evidence>
<dbReference type="Gene3D" id="3.40.50.1010">
    <property type="entry name" value="5'-nuclease"/>
    <property type="match status" value="1"/>
</dbReference>
<evidence type="ECO:0000313" key="16">
    <source>
        <dbReference type="EMBL" id="RKP08427.1"/>
    </source>
</evidence>
<evidence type="ECO:0000256" key="8">
    <source>
        <dbReference type="ARBA" id="ARBA00022839"/>
    </source>
</evidence>
<dbReference type="OrthoDB" id="26491at2759"/>
<evidence type="ECO:0000259" key="15">
    <source>
        <dbReference type="SMART" id="SM00485"/>
    </source>
</evidence>
<comment type="similarity">
    <text evidence="3">Belongs to the XPG/RAD2 endonuclease family. EXO1 subfamily.</text>
</comment>
<evidence type="ECO:0000256" key="7">
    <source>
        <dbReference type="ARBA" id="ARBA00022801"/>
    </source>
</evidence>
<keyword evidence="8" id="KW-0269">Exonuclease</keyword>
<gene>
    <name evidence="16" type="ORF">THASP1DRAFT_15703</name>
</gene>
<organism evidence="16 17">
    <name type="scientific">Thamnocephalis sphaerospora</name>
    <dbReference type="NCBI Taxonomy" id="78915"/>
    <lineage>
        <taxon>Eukaryota</taxon>
        <taxon>Fungi</taxon>
        <taxon>Fungi incertae sedis</taxon>
        <taxon>Zoopagomycota</taxon>
        <taxon>Zoopagomycotina</taxon>
        <taxon>Zoopagomycetes</taxon>
        <taxon>Zoopagales</taxon>
        <taxon>Sigmoideomycetaceae</taxon>
        <taxon>Thamnocephalis</taxon>
    </lineage>
</organism>
<dbReference type="Gene3D" id="1.10.150.20">
    <property type="entry name" value="5' to 3' exonuclease, C-terminal subdomain"/>
    <property type="match status" value="1"/>
</dbReference>
<evidence type="ECO:0000256" key="9">
    <source>
        <dbReference type="ARBA" id="ARBA00022842"/>
    </source>
</evidence>
<evidence type="ECO:0000313" key="17">
    <source>
        <dbReference type="Proteomes" id="UP000271241"/>
    </source>
</evidence>
<evidence type="ECO:0000256" key="5">
    <source>
        <dbReference type="ARBA" id="ARBA00022723"/>
    </source>
</evidence>
<name>A0A4P9XQU6_9FUNG</name>
<feature type="domain" description="XPG-I" evidence="14">
    <location>
        <begin position="138"/>
        <end position="209"/>
    </location>
</feature>
<dbReference type="SMART" id="SM00485">
    <property type="entry name" value="XPGN"/>
    <property type="match status" value="1"/>
</dbReference>
<dbReference type="PANTHER" id="PTHR11081:SF65">
    <property type="entry name" value="DNA DAMAGE-INDUCIBLE PROTEIN DIN7-RELATED"/>
    <property type="match status" value="1"/>
</dbReference>
<dbReference type="InterPro" id="IPR006084">
    <property type="entry name" value="XPG/Rad2"/>
</dbReference>
<evidence type="ECO:0000256" key="6">
    <source>
        <dbReference type="ARBA" id="ARBA00022763"/>
    </source>
</evidence>
<dbReference type="GO" id="GO:0003677">
    <property type="term" value="F:DNA binding"/>
    <property type="evidence" value="ECO:0007669"/>
    <property type="project" value="UniProtKB-KW"/>
</dbReference>
<dbReference type="Pfam" id="PF00867">
    <property type="entry name" value="XPG_I"/>
    <property type="match status" value="1"/>
</dbReference>
<comment type="subcellular location">
    <subcellularLocation>
        <location evidence="2">Nucleus</location>
    </subcellularLocation>
</comment>
<keyword evidence="13" id="KW-0539">Nucleus</keyword>
<dbReference type="InterPro" id="IPR006085">
    <property type="entry name" value="XPG_DNA_repair_N"/>
</dbReference>
<dbReference type="InterPro" id="IPR044752">
    <property type="entry name" value="PIN-like_EXO1"/>
</dbReference>
<dbReference type="EMBL" id="KZ992604">
    <property type="protein sequence ID" value="RKP08427.1"/>
    <property type="molecule type" value="Genomic_DNA"/>
</dbReference>
<dbReference type="InterPro" id="IPR019974">
    <property type="entry name" value="XPG_CS"/>
</dbReference>